<dbReference type="InterPro" id="IPR003439">
    <property type="entry name" value="ABC_transporter-like_ATP-bd"/>
</dbReference>
<dbReference type="Gene3D" id="3.40.50.300">
    <property type="entry name" value="P-loop containing nucleotide triphosphate hydrolases"/>
    <property type="match status" value="1"/>
</dbReference>
<reference evidence="10 11" key="1">
    <citation type="journal article" date="2021" name="Int. J. Syst. Evol. Microbiol.">
        <title>Reticulibacter mediterranei gen. nov., sp. nov., within the new family Reticulibacteraceae fam. nov., and Ktedonospora formicarum gen. nov., sp. nov., Ktedonobacter robiniae sp. nov., Dictyobacter formicarum sp. nov. and Dictyobacter arantiisoli sp. nov., belonging to the class Ktedonobacteria.</title>
        <authorList>
            <person name="Yabe S."/>
            <person name="Zheng Y."/>
            <person name="Wang C.M."/>
            <person name="Sakai Y."/>
            <person name="Abe K."/>
            <person name="Yokota A."/>
            <person name="Donadio S."/>
            <person name="Cavaletti L."/>
            <person name="Monciardini P."/>
        </authorList>
    </citation>
    <scope>NUCLEOTIDE SEQUENCE [LARGE SCALE GENOMIC DNA]</scope>
    <source>
        <strain evidence="10 11">SOSP1-9</strain>
    </source>
</reference>
<dbReference type="SUPFAM" id="SSF52540">
    <property type="entry name" value="P-loop containing nucleoside triphosphate hydrolases"/>
    <property type="match status" value="1"/>
</dbReference>
<dbReference type="InterPro" id="IPR039421">
    <property type="entry name" value="Type_1_exporter"/>
</dbReference>
<dbReference type="PANTHER" id="PTHR24221:SF423">
    <property type="entry name" value="ABC TRANSPORTER"/>
    <property type="match status" value="1"/>
</dbReference>
<accession>A0ABQ3VSL4</accession>
<organism evidence="10 11">
    <name type="scientific">Dictyobacter formicarum</name>
    <dbReference type="NCBI Taxonomy" id="2778368"/>
    <lineage>
        <taxon>Bacteria</taxon>
        <taxon>Bacillati</taxon>
        <taxon>Chloroflexota</taxon>
        <taxon>Ktedonobacteria</taxon>
        <taxon>Ktedonobacterales</taxon>
        <taxon>Dictyobacteraceae</taxon>
        <taxon>Dictyobacter</taxon>
    </lineage>
</organism>
<evidence type="ECO:0000256" key="4">
    <source>
        <dbReference type="ARBA" id="ARBA00022840"/>
    </source>
</evidence>
<evidence type="ECO:0000259" key="9">
    <source>
        <dbReference type="PROSITE" id="PS50929"/>
    </source>
</evidence>
<dbReference type="SUPFAM" id="SSF90123">
    <property type="entry name" value="ABC transporter transmembrane region"/>
    <property type="match status" value="1"/>
</dbReference>
<evidence type="ECO:0000256" key="2">
    <source>
        <dbReference type="ARBA" id="ARBA00022692"/>
    </source>
</evidence>
<feature type="transmembrane region" description="Helical" evidence="7">
    <location>
        <begin position="144"/>
        <end position="172"/>
    </location>
</feature>
<dbReference type="InterPro" id="IPR027417">
    <property type="entry name" value="P-loop_NTPase"/>
</dbReference>
<comment type="subcellular location">
    <subcellularLocation>
        <location evidence="1">Cell membrane</location>
        <topology evidence="1">Multi-pass membrane protein</topology>
    </subcellularLocation>
</comment>
<evidence type="ECO:0000256" key="5">
    <source>
        <dbReference type="ARBA" id="ARBA00022989"/>
    </source>
</evidence>
<feature type="transmembrane region" description="Helical" evidence="7">
    <location>
        <begin position="269"/>
        <end position="293"/>
    </location>
</feature>
<keyword evidence="3" id="KW-0547">Nucleotide-binding</keyword>
<feature type="transmembrane region" description="Helical" evidence="7">
    <location>
        <begin position="54"/>
        <end position="73"/>
    </location>
</feature>
<feature type="domain" description="ABC transmembrane type-1" evidence="9">
    <location>
        <begin position="22"/>
        <end position="302"/>
    </location>
</feature>
<evidence type="ECO:0000259" key="8">
    <source>
        <dbReference type="PROSITE" id="PS50893"/>
    </source>
</evidence>
<dbReference type="PROSITE" id="PS50929">
    <property type="entry name" value="ABC_TM1F"/>
    <property type="match status" value="1"/>
</dbReference>
<keyword evidence="11" id="KW-1185">Reference proteome</keyword>
<evidence type="ECO:0000256" key="7">
    <source>
        <dbReference type="SAM" id="Phobius"/>
    </source>
</evidence>
<gene>
    <name evidence="10" type="ORF">KSZ_68190</name>
</gene>
<evidence type="ECO:0000313" key="10">
    <source>
        <dbReference type="EMBL" id="GHO88813.1"/>
    </source>
</evidence>
<protein>
    <submittedName>
        <fullName evidence="10">HlyB/MsbA family ABC transporter</fullName>
    </submittedName>
</protein>
<dbReference type="EMBL" id="BNJJ01000028">
    <property type="protein sequence ID" value="GHO88813.1"/>
    <property type="molecule type" value="Genomic_DNA"/>
</dbReference>
<evidence type="ECO:0000313" key="11">
    <source>
        <dbReference type="Proteomes" id="UP000635565"/>
    </source>
</evidence>
<dbReference type="SMART" id="SM00382">
    <property type="entry name" value="AAA"/>
    <property type="match status" value="1"/>
</dbReference>
<dbReference type="Pfam" id="PF00005">
    <property type="entry name" value="ABC_tran"/>
    <property type="match status" value="1"/>
</dbReference>
<evidence type="ECO:0000256" key="6">
    <source>
        <dbReference type="ARBA" id="ARBA00023136"/>
    </source>
</evidence>
<evidence type="ECO:0000256" key="1">
    <source>
        <dbReference type="ARBA" id="ARBA00004651"/>
    </source>
</evidence>
<keyword evidence="5 7" id="KW-1133">Transmembrane helix</keyword>
<dbReference type="PANTHER" id="PTHR24221">
    <property type="entry name" value="ATP-BINDING CASSETTE SUB-FAMILY B"/>
    <property type="match status" value="1"/>
</dbReference>
<dbReference type="RefSeq" id="WP_201366362.1">
    <property type="nucleotide sequence ID" value="NZ_BNJJ01000028.1"/>
</dbReference>
<proteinExistence type="predicted"/>
<dbReference type="PROSITE" id="PS50893">
    <property type="entry name" value="ABC_TRANSPORTER_2"/>
    <property type="match status" value="1"/>
</dbReference>
<comment type="caution">
    <text evidence="10">The sequence shown here is derived from an EMBL/GenBank/DDBJ whole genome shotgun (WGS) entry which is preliminary data.</text>
</comment>
<dbReference type="Pfam" id="PF00664">
    <property type="entry name" value="ABC_membrane"/>
    <property type="match status" value="1"/>
</dbReference>
<keyword evidence="2 7" id="KW-0812">Transmembrane</keyword>
<dbReference type="InterPro" id="IPR011527">
    <property type="entry name" value="ABC1_TM_dom"/>
</dbReference>
<feature type="transmembrane region" description="Helical" evidence="7">
    <location>
        <begin position="29"/>
        <end position="47"/>
    </location>
</feature>
<dbReference type="Gene3D" id="1.20.1560.10">
    <property type="entry name" value="ABC transporter type 1, transmembrane domain"/>
    <property type="match status" value="1"/>
</dbReference>
<evidence type="ECO:0000256" key="3">
    <source>
        <dbReference type="ARBA" id="ARBA00022741"/>
    </source>
</evidence>
<feature type="transmembrane region" description="Helical" evidence="7">
    <location>
        <begin position="237"/>
        <end position="263"/>
    </location>
</feature>
<keyword evidence="6 7" id="KW-0472">Membrane</keyword>
<keyword evidence="4" id="KW-0067">ATP-binding</keyword>
<feature type="domain" description="ABC transporter" evidence="8">
    <location>
        <begin position="351"/>
        <end position="583"/>
    </location>
</feature>
<dbReference type="InterPro" id="IPR003593">
    <property type="entry name" value="AAA+_ATPase"/>
</dbReference>
<dbReference type="Proteomes" id="UP000635565">
    <property type="component" value="Unassembled WGS sequence"/>
</dbReference>
<dbReference type="InterPro" id="IPR036640">
    <property type="entry name" value="ABC1_TM_sf"/>
</dbReference>
<sequence length="590" mass="65355">MNLRKALWQIIAFTPWLHASNIVLQLFRSLFLLLPGLLISAIFNMISANRPVGWDLWTLGALLVGVAIARGAVRLCNNATDATCVGYAGTLIRRNIFQQLLTKLGARALPCSSGELISRFNVDITTITETIRYANVVFGSAVQAVVAVVILLTINPLITLVIFLPLVGASVVMNRMSIKIQRYHRESRKAAGEVSSFIGEIFNTTQAIQFANAQQRVIAHLNKLNDERRQTSLRSLFLTDVVLNSVVQNAASLGTGVLLLLAAQAMKSGAFSVGSFALFVSYLDEFAIFSGLFSHNLALYRQALVSLQRLQAALPVEVPQETVVEHAPVYLRGAYPLVREPQRQADPLEHMEIRGLTYRYEQSGGGVEAIDLKLRRGTCTVITGRIGSGKTTLLRALLGLLPRQAGEFFWNGQRIERPEQFFVPPQSAYTPQVPRLCSESLKDNLLLGYPEEQKKLAAAIRAAVMEQDIRALEKGLETLVGPKGTKLSGGQIQRVAAARMFLRDPDLLIFDDLSSALDAETEQQLWKQLFARQDRTCLIVSHRRYALQHADHILVLKDGRIVAQGTLQHLLETSDEMQKLWRGEIEGSPE</sequence>
<name>A0ABQ3VSL4_9CHLR</name>